<evidence type="ECO:0000313" key="8">
    <source>
        <dbReference type="Proteomes" id="UP000468344"/>
    </source>
</evidence>
<dbReference type="EMBL" id="WDBY01000058">
    <property type="protein sequence ID" value="KAB6471769.1"/>
    <property type="molecule type" value="Genomic_DNA"/>
</dbReference>
<dbReference type="EMBL" id="WDBZ01000058">
    <property type="protein sequence ID" value="KAB6446870.1"/>
    <property type="molecule type" value="Genomic_DNA"/>
</dbReference>
<protein>
    <recommendedName>
        <fullName evidence="11">Outer membrane protein beta-barrel domain-containing protein</fullName>
    </recommendedName>
</protein>
<evidence type="ECO:0000313" key="3">
    <source>
        <dbReference type="EMBL" id="KAB6471769.1"/>
    </source>
</evidence>
<name>A0A3E4KEF9_PHOVU</name>
<gene>
    <name evidence="6" type="ORF">DW043_16805</name>
    <name evidence="4" type="ORF">GAY98_21355</name>
    <name evidence="3" type="ORF">GAZ06_20750</name>
    <name evidence="2" type="ORF">GAZ09_20485</name>
    <name evidence="5" type="ORF">RVY68_12505</name>
</gene>
<dbReference type="AlphaFoldDB" id="A0A3E4KEF9"/>
<dbReference type="Proteomes" id="UP000286392">
    <property type="component" value="Unassembled WGS sequence"/>
</dbReference>
<reference evidence="8 9" key="2">
    <citation type="journal article" date="2019" name="Nat. Med.">
        <title>A library of human gut bacterial isolates paired with longitudinal multiomics data enables mechanistic microbiome research.</title>
        <authorList>
            <person name="Poyet M."/>
            <person name="Groussin M."/>
            <person name="Gibbons S.M."/>
            <person name="Avila-Pacheco J."/>
            <person name="Jiang X."/>
            <person name="Kearney S.M."/>
            <person name="Perrotta A.R."/>
            <person name="Berdy B."/>
            <person name="Zhao S."/>
            <person name="Lieberman T.D."/>
            <person name="Swanson P.K."/>
            <person name="Smith M."/>
            <person name="Roesemann S."/>
            <person name="Alexander J.E."/>
            <person name="Rich S.A."/>
            <person name="Livny J."/>
            <person name="Vlamakis H."/>
            <person name="Clish C."/>
            <person name="Bullock K."/>
            <person name="Deik A."/>
            <person name="Scott J."/>
            <person name="Pierce K.A."/>
            <person name="Xavier R.J."/>
            <person name="Alm E.J."/>
        </authorList>
    </citation>
    <scope>NUCLEOTIDE SEQUENCE [LARGE SCALE GENOMIC DNA]</scope>
    <source>
        <strain evidence="4 9">BIOML-A122</strain>
        <strain evidence="3 8">BIOML-A140</strain>
        <strain evidence="2 10">BIOML-A141</strain>
    </source>
</reference>
<dbReference type="EMBL" id="JAWDHD010000011">
    <property type="protein sequence ID" value="MDU0249478.1"/>
    <property type="molecule type" value="Genomic_DNA"/>
</dbReference>
<evidence type="ECO:0000313" key="10">
    <source>
        <dbReference type="Proteomes" id="UP000483142"/>
    </source>
</evidence>
<accession>A0A3E4KEF9</accession>
<keyword evidence="1" id="KW-0732">Signal</keyword>
<dbReference type="EMBL" id="QROB01000028">
    <property type="protein sequence ID" value="RHK84597.1"/>
    <property type="molecule type" value="Genomic_DNA"/>
</dbReference>
<reference evidence="6 7" key="1">
    <citation type="submission" date="2018-08" db="EMBL/GenBank/DDBJ databases">
        <title>A genome reference for cultivated species of the human gut microbiota.</title>
        <authorList>
            <person name="Zou Y."/>
            <person name="Xue W."/>
            <person name="Luo G."/>
        </authorList>
    </citation>
    <scope>NUCLEOTIDE SEQUENCE [LARGE SCALE GENOMIC DNA]</scope>
    <source>
        <strain evidence="6 7">AF39-8AT</strain>
    </source>
</reference>
<reference evidence="5" key="3">
    <citation type="submission" date="2023-10" db="EMBL/GenBank/DDBJ databases">
        <title>Genome of potential pathogenic bacteria in Crohn's disease.</title>
        <authorList>
            <person name="Rodriguez-Palacios A."/>
        </authorList>
    </citation>
    <scope>NUCLEOTIDE SEQUENCE</scope>
    <source>
        <strain evidence="5">CavFT-hAR107</strain>
    </source>
</reference>
<evidence type="ECO:0000313" key="9">
    <source>
        <dbReference type="Proteomes" id="UP000469427"/>
    </source>
</evidence>
<dbReference type="Proteomes" id="UP000468344">
    <property type="component" value="Unassembled WGS sequence"/>
</dbReference>
<evidence type="ECO:0008006" key="11">
    <source>
        <dbReference type="Google" id="ProtNLM"/>
    </source>
</evidence>
<evidence type="ECO:0000313" key="7">
    <source>
        <dbReference type="Proteomes" id="UP000286392"/>
    </source>
</evidence>
<dbReference type="Proteomes" id="UP000483142">
    <property type="component" value="Unassembled WGS sequence"/>
</dbReference>
<evidence type="ECO:0000313" key="6">
    <source>
        <dbReference type="EMBL" id="RHK84597.1"/>
    </source>
</evidence>
<evidence type="ECO:0000313" key="4">
    <source>
        <dbReference type="EMBL" id="KAB6522473.1"/>
    </source>
</evidence>
<evidence type="ECO:0000256" key="1">
    <source>
        <dbReference type="SAM" id="SignalP"/>
    </source>
</evidence>
<feature type="signal peptide" evidence="1">
    <location>
        <begin position="1"/>
        <end position="19"/>
    </location>
</feature>
<evidence type="ECO:0000313" key="2">
    <source>
        <dbReference type="EMBL" id="KAB6446870.1"/>
    </source>
</evidence>
<evidence type="ECO:0000313" key="5">
    <source>
        <dbReference type="EMBL" id="MDU0249478.1"/>
    </source>
</evidence>
<sequence>MKRFLLLLLLAFAMWELQAQIPYFASTAGDGKLYGYTSLKLRPGINTQETYTTFQYGIGNSVALGTDIYTGVGSNYMGFLARYGVSLSKWFNVGAQFTPSFNLSHNFEFGYLTSALYLNGNISRDGSWFWCANTWWGVNSGSNVKNTIDQWLYVGHTCKLRNGDSLTPMLGTLYSWKFNQDADGAAGFYYTHGGYNFYLWGNDFLKDNPRFVVGVDFKF</sequence>
<dbReference type="Proteomes" id="UP001181258">
    <property type="component" value="Unassembled WGS sequence"/>
</dbReference>
<feature type="chain" id="PRO_5044080665" description="Outer membrane protein beta-barrel domain-containing protein" evidence="1">
    <location>
        <begin position="20"/>
        <end position="219"/>
    </location>
</feature>
<organism evidence="2 10">
    <name type="scientific">Phocaeicola vulgatus</name>
    <name type="common">Bacteroides vulgatus</name>
    <dbReference type="NCBI Taxonomy" id="821"/>
    <lineage>
        <taxon>Bacteria</taxon>
        <taxon>Pseudomonadati</taxon>
        <taxon>Bacteroidota</taxon>
        <taxon>Bacteroidia</taxon>
        <taxon>Bacteroidales</taxon>
        <taxon>Bacteroidaceae</taxon>
        <taxon>Phocaeicola</taxon>
    </lineage>
</organism>
<dbReference type="Proteomes" id="UP000469427">
    <property type="component" value="Unassembled WGS sequence"/>
</dbReference>
<dbReference type="EMBL" id="WDBI01000051">
    <property type="protein sequence ID" value="KAB6522473.1"/>
    <property type="molecule type" value="Genomic_DNA"/>
</dbReference>
<dbReference type="RefSeq" id="WP_007843272.1">
    <property type="nucleotide sequence ID" value="NZ_AP025232.1"/>
</dbReference>
<comment type="caution">
    <text evidence="2">The sequence shown here is derived from an EMBL/GenBank/DDBJ whole genome shotgun (WGS) entry which is preliminary data.</text>
</comment>
<proteinExistence type="predicted"/>